<keyword evidence="3" id="KW-0804">Transcription</keyword>
<dbReference type="AlphaFoldDB" id="A0A833QBY4"/>
<dbReference type="PANTHER" id="PTHR31719:SF249">
    <property type="entry name" value="NAC DOMAIN-CONTAINING PROTEIN 2"/>
    <property type="match status" value="1"/>
</dbReference>
<dbReference type="PANTHER" id="PTHR31719">
    <property type="entry name" value="NAC TRANSCRIPTION FACTOR 56"/>
    <property type="match status" value="1"/>
</dbReference>
<evidence type="ECO:0000256" key="3">
    <source>
        <dbReference type="ARBA" id="ARBA00023163"/>
    </source>
</evidence>
<dbReference type="SUPFAM" id="SSF101941">
    <property type="entry name" value="NAC domain"/>
    <property type="match status" value="1"/>
</dbReference>
<evidence type="ECO:0000256" key="2">
    <source>
        <dbReference type="ARBA" id="ARBA00023125"/>
    </source>
</evidence>
<sequence>MAMARRDAEAELNLPPGFRFHPTDEELVVHYLCRKIGGQRLPVPIIAEVDLYKFDPWDLPEKALFGQREWYFFTPRDRKYPNGSRPNRAAGRGYWKATGADKPLVPKGTTKPSA</sequence>
<proteinExistence type="predicted"/>
<keyword evidence="1" id="KW-0805">Transcription regulation</keyword>
<evidence type="ECO:0000256" key="1">
    <source>
        <dbReference type="ARBA" id="ARBA00023015"/>
    </source>
</evidence>
<dbReference type="InterPro" id="IPR003441">
    <property type="entry name" value="NAC-dom"/>
</dbReference>
<name>A0A833QBY4_9POAL</name>
<keyword evidence="8" id="KW-1185">Reference proteome</keyword>
<accession>A0A833QBY4</accession>
<protein>
    <submittedName>
        <fullName evidence="7">NAC protein 1</fullName>
    </submittedName>
</protein>
<comment type="caution">
    <text evidence="7">The sequence shown here is derived from an EMBL/GenBank/DDBJ whole genome shotgun (WGS) entry which is preliminary data.</text>
</comment>
<dbReference type="Pfam" id="PF02365">
    <property type="entry name" value="NAM"/>
    <property type="match status" value="1"/>
</dbReference>
<dbReference type="Proteomes" id="UP000623129">
    <property type="component" value="Unassembled WGS sequence"/>
</dbReference>
<dbReference type="GO" id="GO:0006355">
    <property type="term" value="P:regulation of DNA-templated transcription"/>
    <property type="evidence" value="ECO:0007669"/>
    <property type="project" value="InterPro"/>
</dbReference>
<organism evidence="7 8">
    <name type="scientific">Carex littledalei</name>
    <dbReference type="NCBI Taxonomy" id="544730"/>
    <lineage>
        <taxon>Eukaryota</taxon>
        <taxon>Viridiplantae</taxon>
        <taxon>Streptophyta</taxon>
        <taxon>Embryophyta</taxon>
        <taxon>Tracheophyta</taxon>
        <taxon>Spermatophyta</taxon>
        <taxon>Magnoliopsida</taxon>
        <taxon>Liliopsida</taxon>
        <taxon>Poales</taxon>
        <taxon>Cyperaceae</taxon>
        <taxon>Cyperoideae</taxon>
        <taxon>Cariceae</taxon>
        <taxon>Carex</taxon>
        <taxon>Carex subgen. Euthyceras</taxon>
    </lineage>
</organism>
<reference evidence="7" key="1">
    <citation type="submission" date="2020-01" db="EMBL/GenBank/DDBJ databases">
        <title>Genome sequence of Kobresia littledalei, the first chromosome-level genome in the family Cyperaceae.</title>
        <authorList>
            <person name="Qu G."/>
        </authorList>
    </citation>
    <scope>NUCLEOTIDE SEQUENCE</scope>
    <source>
        <strain evidence="7">C.B.Clarke</strain>
        <tissue evidence="7">Leaf</tissue>
    </source>
</reference>
<dbReference type="InterPro" id="IPR036093">
    <property type="entry name" value="NAC_dom_sf"/>
</dbReference>
<keyword evidence="2" id="KW-0238">DNA-binding</keyword>
<dbReference type="OrthoDB" id="1921961at2759"/>
<feature type="region of interest" description="Disordered" evidence="5">
    <location>
        <begin position="81"/>
        <end position="114"/>
    </location>
</feature>
<gene>
    <name evidence="7" type="ORF">FCM35_KLT22188</name>
</gene>
<evidence type="ECO:0000313" key="8">
    <source>
        <dbReference type="Proteomes" id="UP000623129"/>
    </source>
</evidence>
<dbReference type="PROSITE" id="PS51005">
    <property type="entry name" value="NAC"/>
    <property type="match status" value="1"/>
</dbReference>
<evidence type="ECO:0000313" key="7">
    <source>
        <dbReference type="EMBL" id="KAF3320208.1"/>
    </source>
</evidence>
<feature type="domain" description="NAC" evidence="6">
    <location>
        <begin position="14"/>
        <end position="114"/>
    </location>
</feature>
<dbReference type="Gene3D" id="2.170.150.80">
    <property type="entry name" value="NAC domain"/>
    <property type="match status" value="1"/>
</dbReference>
<keyword evidence="4" id="KW-0539">Nucleus</keyword>
<evidence type="ECO:0000259" key="6">
    <source>
        <dbReference type="PROSITE" id="PS51005"/>
    </source>
</evidence>
<evidence type="ECO:0000256" key="5">
    <source>
        <dbReference type="SAM" id="MobiDB-lite"/>
    </source>
</evidence>
<dbReference type="GO" id="GO:0003677">
    <property type="term" value="F:DNA binding"/>
    <property type="evidence" value="ECO:0007669"/>
    <property type="project" value="UniProtKB-KW"/>
</dbReference>
<evidence type="ECO:0000256" key="4">
    <source>
        <dbReference type="ARBA" id="ARBA00023242"/>
    </source>
</evidence>
<dbReference type="EMBL" id="SWLB01000108">
    <property type="protein sequence ID" value="KAF3320208.1"/>
    <property type="molecule type" value="Genomic_DNA"/>
</dbReference>